<dbReference type="Gene3D" id="3.90.226.10">
    <property type="entry name" value="2-enoyl-CoA Hydratase, Chain A, domain 1"/>
    <property type="match status" value="1"/>
</dbReference>
<evidence type="ECO:0000256" key="1">
    <source>
        <dbReference type="ARBA" id="ARBA00008683"/>
    </source>
</evidence>
<keyword evidence="3" id="KW-0378">Hydrolase</keyword>
<reference evidence="3" key="1">
    <citation type="submission" date="2015-10" db="EMBL/GenBank/DDBJ databases">
        <authorList>
            <person name="Gilbert D.G."/>
        </authorList>
    </citation>
    <scope>NUCLEOTIDE SEQUENCE</scope>
</reference>
<dbReference type="GO" id="GO:0008233">
    <property type="term" value="F:peptidase activity"/>
    <property type="evidence" value="ECO:0007669"/>
    <property type="project" value="UniProtKB-KW"/>
</dbReference>
<keyword evidence="3" id="KW-0645">Protease</keyword>
<gene>
    <name evidence="3" type="ORF">MGWOODY_Clf1231</name>
</gene>
<dbReference type="Pfam" id="PF01343">
    <property type="entry name" value="Peptidase_S49"/>
    <property type="match status" value="1"/>
</dbReference>
<sequence length="62" mass="6527">MINEIFDNFVAVVAEGRSLDKAKVREIATGEMMTAQKGIGKGLVDEIGDFKDALEAAAEVGG</sequence>
<comment type="similarity">
    <text evidence="1">Belongs to the peptidase S49 family.</text>
</comment>
<protein>
    <submittedName>
        <fullName evidence="3">Protease IV</fullName>
        <ecNumber evidence="3">3.4.21.-</ecNumber>
    </submittedName>
</protein>
<dbReference type="EC" id="3.4.21.-" evidence="3"/>
<dbReference type="SUPFAM" id="SSF52096">
    <property type="entry name" value="ClpP/crotonase"/>
    <property type="match status" value="1"/>
</dbReference>
<dbReference type="PANTHER" id="PTHR42987">
    <property type="entry name" value="PEPTIDASE S49"/>
    <property type="match status" value="1"/>
</dbReference>
<evidence type="ECO:0000313" key="3">
    <source>
        <dbReference type="EMBL" id="CUV02872.1"/>
    </source>
</evidence>
<dbReference type="PANTHER" id="PTHR42987:SF4">
    <property type="entry name" value="PROTEASE SOHB-RELATED"/>
    <property type="match status" value="1"/>
</dbReference>
<dbReference type="InterPro" id="IPR029045">
    <property type="entry name" value="ClpP/crotonase-like_dom_sf"/>
</dbReference>
<accession>A0A160V9X8</accession>
<dbReference type="InterPro" id="IPR002142">
    <property type="entry name" value="Peptidase_S49"/>
</dbReference>
<feature type="domain" description="Peptidase S49" evidence="2">
    <location>
        <begin position="1"/>
        <end position="59"/>
    </location>
</feature>
<proteinExistence type="inferred from homology"/>
<dbReference type="EMBL" id="FAXA01000329">
    <property type="protein sequence ID" value="CUV02872.1"/>
    <property type="molecule type" value="Genomic_DNA"/>
</dbReference>
<name>A0A160V9X8_9ZZZZ</name>
<organism evidence="3">
    <name type="scientific">hydrothermal vent metagenome</name>
    <dbReference type="NCBI Taxonomy" id="652676"/>
    <lineage>
        <taxon>unclassified sequences</taxon>
        <taxon>metagenomes</taxon>
        <taxon>ecological metagenomes</taxon>
    </lineage>
</organism>
<dbReference type="AlphaFoldDB" id="A0A160V9X8"/>
<dbReference type="GO" id="GO:0006508">
    <property type="term" value="P:proteolysis"/>
    <property type="evidence" value="ECO:0007669"/>
    <property type="project" value="UniProtKB-KW"/>
</dbReference>
<evidence type="ECO:0000259" key="2">
    <source>
        <dbReference type="Pfam" id="PF01343"/>
    </source>
</evidence>